<keyword evidence="2" id="KW-0812">Transmembrane</keyword>
<feature type="transmembrane region" description="Helical" evidence="2">
    <location>
        <begin position="47"/>
        <end position="68"/>
    </location>
</feature>
<evidence type="ECO:0008006" key="5">
    <source>
        <dbReference type="Google" id="ProtNLM"/>
    </source>
</evidence>
<dbReference type="RefSeq" id="WP_100313210.1">
    <property type="nucleotide sequence ID" value="NZ_PGFG01000001.1"/>
</dbReference>
<dbReference type="OrthoDB" id="630606at2"/>
<reference evidence="3 4" key="1">
    <citation type="submission" date="2017-11" db="EMBL/GenBank/DDBJ databases">
        <title>Genomic Encyclopedia of Archaeal and Bacterial Type Strains, Phase II (KMG-II): From Individual Species to Whole Genera.</title>
        <authorList>
            <person name="Goeker M."/>
        </authorList>
    </citation>
    <scope>NUCLEOTIDE SEQUENCE [LARGE SCALE GENOMIC DNA]</scope>
    <source>
        <strain evidence="3 4">DSM 27268</strain>
    </source>
</reference>
<comment type="caution">
    <text evidence="3">The sequence shown here is derived from an EMBL/GenBank/DDBJ whole genome shotgun (WGS) entry which is preliminary data.</text>
</comment>
<evidence type="ECO:0000313" key="4">
    <source>
        <dbReference type="Proteomes" id="UP000230000"/>
    </source>
</evidence>
<keyword evidence="4" id="KW-1185">Reference proteome</keyword>
<name>A0A2M9CRC5_9BACT</name>
<evidence type="ECO:0000256" key="2">
    <source>
        <dbReference type="SAM" id="Phobius"/>
    </source>
</evidence>
<keyword evidence="2" id="KW-0472">Membrane</keyword>
<organism evidence="3 4">
    <name type="scientific">Thermoflavifilum aggregans</name>
    <dbReference type="NCBI Taxonomy" id="454188"/>
    <lineage>
        <taxon>Bacteria</taxon>
        <taxon>Pseudomonadati</taxon>
        <taxon>Bacteroidota</taxon>
        <taxon>Chitinophagia</taxon>
        <taxon>Chitinophagales</taxon>
        <taxon>Chitinophagaceae</taxon>
        <taxon>Thermoflavifilum</taxon>
    </lineage>
</organism>
<proteinExistence type="predicted"/>
<feature type="compositionally biased region" description="Polar residues" evidence="1">
    <location>
        <begin position="93"/>
        <end position="106"/>
    </location>
</feature>
<feature type="region of interest" description="Disordered" evidence="1">
    <location>
        <begin position="86"/>
        <end position="121"/>
    </location>
</feature>
<accession>A0A2M9CRC5</accession>
<dbReference type="Proteomes" id="UP000230000">
    <property type="component" value="Unassembled WGS sequence"/>
</dbReference>
<keyword evidence="2" id="KW-1133">Transmembrane helix</keyword>
<dbReference type="EMBL" id="PGFG01000001">
    <property type="protein sequence ID" value="PJJ74490.1"/>
    <property type="molecule type" value="Genomic_DNA"/>
</dbReference>
<gene>
    <name evidence="3" type="ORF">BXY57_0048</name>
</gene>
<dbReference type="AlphaFoldDB" id="A0A2M9CRC5"/>
<evidence type="ECO:0000256" key="1">
    <source>
        <dbReference type="SAM" id="MobiDB-lite"/>
    </source>
</evidence>
<protein>
    <recommendedName>
        <fullName evidence="5">Outer membrane protein with beta-barrel domain</fullName>
    </recommendedName>
</protein>
<sequence length="451" mass="50233">MNREEEFHEEEWLRRVQQVAQEFELTPAKGSWQAIERGLRRRRNRRWWAMAATWLLVLGAGGATWWMLHRTPERVQPLLQQQQVSAGNLPATREQSALSATTSVKKQSLPPGRAPQHSAARNQQAFGQFPSAVWQQVKSGGHSQTTDEVSVEKNQNTTQIHIPLESLSAIGPSELREQLRNPYPFLELPPGWGFSVSPKDTSQHHQAIAFRIAFAPGIGYRQLVQQPAAAPTLAQGMMRRPVSNYIPSSALGHDPAFSYTAGVEVQTALNKKIVLGSGVQLLAFQYHIQAVNLSGAAYARNSSPMSMSGGGPAQLSTVYGAYNPNALLTPDQYTTLVNQQVSIELPVFAGYRGKLFGKMQWQVNGGAGMDLALHQQQYLYVPAYQRYMADDNQLRKWNVSALLSGSLILPVGRGQIFMGPDFHYQLLNAYRHQPNLKENLYLVSWKIGVIP</sequence>
<evidence type="ECO:0000313" key="3">
    <source>
        <dbReference type="EMBL" id="PJJ74490.1"/>
    </source>
</evidence>